<feature type="coiled-coil region" evidence="1">
    <location>
        <begin position="36"/>
        <end position="255"/>
    </location>
</feature>
<keyword evidence="1" id="KW-0175">Coiled coil</keyword>
<dbReference type="EMBL" id="CAJJDM010000010">
    <property type="protein sequence ID" value="CAD8048823.1"/>
    <property type="molecule type" value="Genomic_DNA"/>
</dbReference>
<dbReference type="OMA" id="CHINNEM"/>
<gene>
    <name evidence="2" type="ORF">PPRIM_AZ9-3.1.T0130094</name>
</gene>
<protein>
    <submittedName>
        <fullName evidence="2">Uncharacterized protein</fullName>
    </submittedName>
</protein>
<evidence type="ECO:0000313" key="3">
    <source>
        <dbReference type="Proteomes" id="UP000688137"/>
    </source>
</evidence>
<keyword evidence="3" id="KW-1185">Reference proteome</keyword>
<dbReference type="Proteomes" id="UP000688137">
    <property type="component" value="Unassembled WGS sequence"/>
</dbReference>
<dbReference type="AlphaFoldDB" id="A0A8S1K2V7"/>
<reference evidence="2" key="1">
    <citation type="submission" date="2021-01" db="EMBL/GenBank/DDBJ databases">
        <authorList>
            <consortium name="Genoscope - CEA"/>
            <person name="William W."/>
        </authorList>
    </citation>
    <scope>NUCLEOTIDE SEQUENCE</scope>
</reference>
<evidence type="ECO:0000256" key="1">
    <source>
        <dbReference type="SAM" id="Coils"/>
    </source>
</evidence>
<comment type="caution">
    <text evidence="2">The sequence shown here is derived from an EMBL/GenBank/DDBJ whole genome shotgun (WGS) entry which is preliminary data.</text>
</comment>
<sequence length="369" mass="44022">MFKIQQLFEENGIPFETKLDPRNYRKILDKQFTQLIQQQENEQINLEEVLQEQIQLKQQLAELIRKVHSSGKPRKKNANKIKQRKYEIKTCEAQIEQIDQQLKERQHQKQSTQEEVELLGNKITEIKEEANECREELQRATATVQELSQSYQKLVNQSNQIRNIYLNLQQEIKASQQKQNQLQAASLHYEQEFEKLCKEQQRLDPKLLQKQQKLEELEQLKNKLDSELSQKNNELQQSRMQLKEFEDELNKTKSYDKLIKQEVKAQESLQMERKLLLDEFQRICSISGIDQLAQQSDEGIMNELDQKIQQNQDTIESQEKMLDGLQSEINVLIEKEETFTIRRNELLNRYHGLEKQMDDLAKKYAQFDK</sequence>
<feature type="coiled-coil region" evidence="1">
    <location>
        <begin position="301"/>
        <end position="363"/>
    </location>
</feature>
<accession>A0A8S1K2V7</accession>
<evidence type="ECO:0000313" key="2">
    <source>
        <dbReference type="EMBL" id="CAD8048823.1"/>
    </source>
</evidence>
<organism evidence="2 3">
    <name type="scientific">Paramecium primaurelia</name>
    <dbReference type="NCBI Taxonomy" id="5886"/>
    <lineage>
        <taxon>Eukaryota</taxon>
        <taxon>Sar</taxon>
        <taxon>Alveolata</taxon>
        <taxon>Ciliophora</taxon>
        <taxon>Intramacronucleata</taxon>
        <taxon>Oligohymenophorea</taxon>
        <taxon>Peniculida</taxon>
        <taxon>Parameciidae</taxon>
        <taxon>Paramecium</taxon>
    </lineage>
</organism>
<proteinExistence type="predicted"/>
<name>A0A8S1K2V7_PARPR</name>